<sequence>MGWTEELISRRPGWPDATAGSYIRHLQRAARVDRPLRTGLCHGAPPPAVARRAAAMRTAPPRTAGAPAPAASAVGRPCGMWPDGPDTHSGSTCPPPASIDAAATGATRTDEAAAGPAAW</sequence>
<reference evidence="2 3" key="1">
    <citation type="submission" date="2018-08" db="EMBL/GenBank/DDBJ databases">
        <title>Streptomyces NEAU-D10 sp. nov., a novel Actinomycete isolated from soil.</title>
        <authorList>
            <person name="Jin L."/>
        </authorList>
    </citation>
    <scope>NUCLEOTIDE SEQUENCE [LARGE SCALE GENOMIC DNA]</scope>
    <source>
        <strain evidence="2 3">NEAU-D10</strain>
    </source>
</reference>
<feature type="region of interest" description="Disordered" evidence="1">
    <location>
        <begin position="1"/>
        <end position="20"/>
    </location>
</feature>
<proteinExistence type="predicted"/>
<feature type="region of interest" description="Disordered" evidence="1">
    <location>
        <begin position="37"/>
        <end position="119"/>
    </location>
</feature>
<comment type="caution">
    <text evidence="2">The sequence shown here is derived from an EMBL/GenBank/DDBJ whole genome shotgun (WGS) entry which is preliminary data.</text>
</comment>
<evidence type="ECO:0000313" key="3">
    <source>
        <dbReference type="Proteomes" id="UP000262477"/>
    </source>
</evidence>
<protein>
    <submittedName>
        <fullName evidence="2">Uncharacterized protein</fullName>
    </submittedName>
</protein>
<name>A0A371Q344_STRIH</name>
<accession>A0A371Q344</accession>
<keyword evidence="3" id="KW-1185">Reference proteome</keyword>
<dbReference type="Proteomes" id="UP000262477">
    <property type="component" value="Unassembled WGS sequence"/>
</dbReference>
<evidence type="ECO:0000313" key="2">
    <source>
        <dbReference type="EMBL" id="REK88763.1"/>
    </source>
</evidence>
<feature type="compositionally biased region" description="Low complexity" evidence="1">
    <location>
        <begin position="49"/>
        <end position="77"/>
    </location>
</feature>
<dbReference type="EMBL" id="QUAC01000149">
    <property type="protein sequence ID" value="REK88763.1"/>
    <property type="molecule type" value="Genomic_DNA"/>
</dbReference>
<evidence type="ECO:0000256" key="1">
    <source>
        <dbReference type="SAM" id="MobiDB-lite"/>
    </source>
</evidence>
<gene>
    <name evidence="2" type="ORF">DY245_19565</name>
</gene>
<dbReference type="AlphaFoldDB" id="A0A371Q344"/>
<organism evidence="2 3">
    <name type="scientific">Streptomyces inhibens</name>
    <dbReference type="NCBI Taxonomy" id="2293571"/>
    <lineage>
        <taxon>Bacteria</taxon>
        <taxon>Bacillati</taxon>
        <taxon>Actinomycetota</taxon>
        <taxon>Actinomycetes</taxon>
        <taxon>Kitasatosporales</taxon>
        <taxon>Streptomycetaceae</taxon>
        <taxon>Streptomyces</taxon>
    </lineage>
</organism>